<keyword evidence="1" id="KW-1133">Transmembrane helix</keyword>
<evidence type="ECO:0000256" key="1">
    <source>
        <dbReference type="SAM" id="Phobius"/>
    </source>
</evidence>
<dbReference type="Pfam" id="PF20151">
    <property type="entry name" value="DUF6533"/>
    <property type="match status" value="1"/>
</dbReference>
<name>A0AAD7K4B0_9AGAR</name>
<feature type="transmembrane region" description="Helical" evidence="1">
    <location>
        <begin position="109"/>
        <end position="131"/>
    </location>
</feature>
<protein>
    <recommendedName>
        <fullName evidence="2">DUF6533 domain-containing protein</fullName>
    </recommendedName>
</protein>
<evidence type="ECO:0000313" key="3">
    <source>
        <dbReference type="EMBL" id="KAJ7775460.1"/>
    </source>
</evidence>
<dbReference type="AlphaFoldDB" id="A0AAD7K4B0"/>
<evidence type="ECO:0000259" key="2">
    <source>
        <dbReference type="Pfam" id="PF20151"/>
    </source>
</evidence>
<gene>
    <name evidence="3" type="ORF">B0H16DRAFT_1879850</name>
</gene>
<sequence>MPSYDLQFVSRADVAMLTALTYDTVLNIDQEYCLIWKTPWSAVKVLYLCVRYSTFVDTILAVHIRTQLNVDPAMCHLATSFIQVFAVIGTLIAELILTVRTYALYEQSAALLVFLSGMWLSIAGVTIWALIKWTGSSTAVAISPADSCTLDILSNPGVVIACSSFLIGETVVFLLTVWKGVRTFSLSRSVYRHSELVTTFYRDGILFYLAMFVILILDLTLAAQASERPKLIADSARAEAKLEKIEFWI</sequence>
<dbReference type="EMBL" id="JARKIB010000010">
    <property type="protein sequence ID" value="KAJ7775460.1"/>
    <property type="molecule type" value="Genomic_DNA"/>
</dbReference>
<feature type="transmembrane region" description="Helical" evidence="1">
    <location>
        <begin position="205"/>
        <end position="223"/>
    </location>
</feature>
<dbReference type="Proteomes" id="UP001215598">
    <property type="component" value="Unassembled WGS sequence"/>
</dbReference>
<feature type="transmembrane region" description="Helical" evidence="1">
    <location>
        <begin position="76"/>
        <end position="97"/>
    </location>
</feature>
<proteinExistence type="predicted"/>
<dbReference type="InterPro" id="IPR045340">
    <property type="entry name" value="DUF6533"/>
</dbReference>
<feature type="domain" description="DUF6533" evidence="2">
    <location>
        <begin position="14"/>
        <end position="56"/>
    </location>
</feature>
<evidence type="ECO:0000313" key="4">
    <source>
        <dbReference type="Proteomes" id="UP001215598"/>
    </source>
</evidence>
<keyword evidence="4" id="KW-1185">Reference proteome</keyword>
<feature type="transmembrane region" description="Helical" evidence="1">
    <location>
        <begin position="152"/>
        <end position="178"/>
    </location>
</feature>
<reference evidence="3" key="1">
    <citation type="submission" date="2023-03" db="EMBL/GenBank/DDBJ databases">
        <title>Massive genome expansion in bonnet fungi (Mycena s.s.) driven by repeated elements and novel gene families across ecological guilds.</title>
        <authorList>
            <consortium name="Lawrence Berkeley National Laboratory"/>
            <person name="Harder C.B."/>
            <person name="Miyauchi S."/>
            <person name="Viragh M."/>
            <person name="Kuo A."/>
            <person name="Thoen E."/>
            <person name="Andreopoulos B."/>
            <person name="Lu D."/>
            <person name="Skrede I."/>
            <person name="Drula E."/>
            <person name="Henrissat B."/>
            <person name="Morin E."/>
            <person name="Kohler A."/>
            <person name="Barry K."/>
            <person name="LaButti K."/>
            <person name="Morin E."/>
            <person name="Salamov A."/>
            <person name="Lipzen A."/>
            <person name="Mereny Z."/>
            <person name="Hegedus B."/>
            <person name="Baldrian P."/>
            <person name="Stursova M."/>
            <person name="Weitz H."/>
            <person name="Taylor A."/>
            <person name="Grigoriev I.V."/>
            <person name="Nagy L.G."/>
            <person name="Martin F."/>
            <person name="Kauserud H."/>
        </authorList>
    </citation>
    <scope>NUCLEOTIDE SEQUENCE</scope>
    <source>
        <strain evidence="3">CBHHK182m</strain>
    </source>
</reference>
<keyword evidence="1" id="KW-0472">Membrane</keyword>
<comment type="caution">
    <text evidence="3">The sequence shown here is derived from an EMBL/GenBank/DDBJ whole genome shotgun (WGS) entry which is preliminary data.</text>
</comment>
<organism evidence="3 4">
    <name type="scientific">Mycena metata</name>
    <dbReference type="NCBI Taxonomy" id="1033252"/>
    <lineage>
        <taxon>Eukaryota</taxon>
        <taxon>Fungi</taxon>
        <taxon>Dikarya</taxon>
        <taxon>Basidiomycota</taxon>
        <taxon>Agaricomycotina</taxon>
        <taxon>Agaricomycetes</taxon>
        <taxon>Agaricomycetidae</taxon>
        <taxon>Agaricales</taxon>
        <taxon>Marasmiineae</taxon>
        <taxon>Mycenaceae</taxon>
        <taxon>Mycena</taxon>
    </lineage>
</organism>
<keyword evidence="1" id="KW-0812">Transmembrane</keyword>
<accession>A0AAD7K4B0</accession>